<accession>A0A5C5VBA8</accession>
<proteinExistence type="predicted"/>
<evidence type="ECO:0000313" key="3">
    <source>
        <dbReference type="Proteomes" id="UP000316714"/>
    </source>
</evidence>
<dbReference type="AlphaFoldDB" id="A0A5C5VBA8"/>
<comment type="caution">
    <text evidence="2">The sequence shown here is derived from an EMBL/GenBank/DDBJ whole genome shotgun (WGS) entry which is preliminary data.</text>
</comment>
<feature type="chain" id="PRO_5022780400" description="DUF5117 domain-containing protein" evidence="1">
    <location>
        <begin position="27"/>
        <end position="344"/>
    </location>
</feature>
<keyword evidence="3" id="KW-1185">Reference proteome</keyword>
<keyword evidence="1" id="KW-0732">Signal</keyword>
<dbReference type="EMBL" id="SIHJ01000001">
    <property type="protein sequence ID" value="TWT35119.1"/>
    <property type="molecule type" value="Genomic_DNA"/>
</dbReference>
<feature type="signal peptide" evidence="1">
    <location>
        <begin position="1"/>
        <end position="26"/>
    </location>
</feature>
<protein>
    <recommendedName>
        <fullName evidence="4">DUF5117 domain-containing protein</fullName>
    </recommendedName>
</protein>
<name>A0A5C5VBA8_9BACT</name>
<organism evidence="2 3">
    <name type="scientific">Posidoniimonas corsicana</name>
    <dbReference type="NCBI Taxonomy" id="1938618"/>
    <lineage>
        <taxon>Bacteria</taxon>
        <taxon>Pseudomonadati</taxon>
        <taxon>Planctomycetota</taxon>
        <taxon>Planctomycetia</taxon>
        <taxon>Pirellulales</taxon>
        <taxon>Lacipirellulaceae</taxon>
        <taxon>Posidoniimonas</taxon>
    </lineage>
</organism>
<dbReference type="OrthoDB" id="241802at2"/>
<evidence type="ECO:0008006" key="4">
    <source>
        <dbReference type="Google" id="ProtNLM"/>
    </source>
</evidence>
<gene>
    <name evidence="2" type="ORF">KOR34_00060</name>
</gene>
<evidence type="ECO:0000256" key="1">
    <source>
        <dbReference type="SAM" id="SignalP"/>
    </source>
</evidence>
<sequence length="344" mass="38517" precursor="true">MRTHSLSTFTLIVLLLASPAAGQRTAADAENLGGARLAATRRAAISAKPFGRPLDAEMVRRWLRISSRCTIAEFELFLGPLSADEKRLLEVIEQMPAPIVNRTHFEDLRAVLKNGRLTSYLVQEQQEQQLKHTTPAVENELYGAFDCVFASVGPPDGSPRYGDVIIRLRDSVREHAWATPFSGMHFLHSVRDQDARRMQQVLQSGRALPTAPTNPLSLGFDDRLHFSHYVVTENDWSRALGFQAVLTLRNAGDSPAGDQVRRRFARLLSAADAREFWTVFIPPIEDGLPAEQEAARVPFGYLEGKFDNTLPIADFTAIEVPNDKLNEVLAWPEARPYRDLIRGY</sequence>
<reference evidence="2 3" key="1">
    <citation type="submission" date="2019-02" db="EMBL/GenBank/DDBJ databases">
        <title>Deep-cultivation of Planctomycetes and their phenomic and genomic characterization uncovers novel biology.</title>
        <authorList>
            <person name="Wiegand S."/>
            <person name="Jogler M."/>
            <person name="Boedeker C."/>
            <person name="Pinto D."/>
            <person name="Vollmers J."/>
            <person name="Rivas-Marin E."/>
            <person name="Kohn T."/>
            <person name="Peeters S.H."/>
            <person name="Heuer A."/>
            <person name="Rast P."/>
            <person name="Oberbeckmann S."/>
            <person name="Bunk B."/>
            <person name="Jeske O."/>
            <person name="Meyerdierks A."/>
            <person name="Storesund J.E."/>
            <person name="Kallscheuer N."/>
            <person name="Luecker S."/>
            <person name="Lage O.M."/>
            <person name="Pohl T."/>
            <person name="Merkel B.J."/>
            <person name="Hornburger P."/>
            <person name="Mueller R.-W."/>
            <person name="Bruemmer F."/>
            <person name="Labrenz M."/>
            <person name="Spormann A.M."/>
            <person name="Op Den Camp H."/>
            <person name="Overmann J."/>
            <person name="Amann R."/>
            <person name="Jetten M.S.M."/>
            <person name="Mascher T."/>
            <person name="Medema M.H."/>
            <person name="Devos D.P."/>
            <person name="Kaster A.-K."/>
            <person name="Ovreas L."/>
            <person name="Rohde M."/>
            <person name="Galperin M.Y."/>
            <person name="Jogler C."/>
        </authorList>
    </citation>
    <scope>NUCLEOTIDE SEQUENCE [LARGE SCALE GENOMIC DNA]</scope>
    <source>
        <strain evidence="2 3">KOR34</strain>
    </source>
</reference>
<dbReference type="Proteomes" id="UP000316714">
    <property type="component" value="Unassembled WGS sequence"/>
</dbReference>
<dbReference type="RefSeq" id="WP_146561044.1">
    <property type="nucleotide sequence ID" value="NZ_SIHJ01000001.1"/>
</dbReference>
<evidence type="ECO:0000313" key="2">
    <source>
        <dbReference type="EMBL" id="TWT35119.1"/>
    </source>
</evidence>